<dbReference type="SUPFAM" id="SSF56112">
    <property type="entry name" value="Protein kinase-like (PK-like)"/>
    <property type="match status" value="1"/>
</dbReference>
<accession>A0AAV7JJS4</accession>
<dbReference type="PROSITE" id="PS00108">
    <property type="entry name" value="PROTEIN_KINASE_ST"/>
    <property type="match status" value="1"/>
</dbReference>
<dbReference type="InterPro" id="IPR011009">
    <property type="entry name" value="Kinase-like_dom_sf"/>
</dbReference>
<dbReference type="PANTHER" id="PTHR48011:SF84">
    <property type="entry name" value="KINASE, PUTATIVE-RELATED"/>
    <property type="match status" value="1"/>
</dbReference>
<dbReference type="SMART" id="SM00220">
    <property type="entry name" value="S_TKc"/>
    <property type="match status" value="1"/>
</dbReference>
<gene>
    <name evidence="2" type="ORF">LOD99_7912</name>
</gene>
<keyword evidence="2" id="KW-0808">Transferase</keyword>
<dbReference type="AlphaFoldDB" id="A0AAV7JJS4"/>
<dbReference type="Pfam" id="PF00069">
    <property type="entry name" value="Pkinase"/>
    <property type="match status" value="1"/>
</dbReference>
<dbReference type="GO" id="GO:0007165">
    <property type="term" value="P:signal transduction"/>
    <property type="evidence" value="ECO:0007669"/>
    <property type="project" value="TreeGrafter"/>
</dbReference>
<dbReference type="InterPro" id="IPR052751">
    <property type="entry name" value="Plant_MAPKKK"/>
</dbReference>
<dbReference type="PANTHER" id="PTHR48011">
    <property type="entry name" value="CCR4-NOT TRANSCRIPTIONAL COMPLEX SUBUNIT CAF120-RELATED"/>
    <property type="match status" value="1"/>
</dbReference>
<keyword evidence="3" id="KW-1185">Reference proteome</keyword>
<comment type="caution">
    <text evidence="2">The sequence shown here is derived from an EMBL/GenBank/DDBJ whole genome shotgun (WGS) entry which is preliminary data.</text>
</comment>
<evidence type="ECO:0000259" key="1">
    <source>
        <dbReference type="PROSITE" id="PS50011"/>
    </source>
</evidence>
<dbReference type="InterPro" id="IPR000719">
    <property type="entry name" value="Prot_kinase_dom"/>
</dbReference>
<dbReference type="InterPro" id="IPR008271">
    <property type="entry name" value="Ser/Thr_kinase_AS"/>
</dbReference>
<dbReference type="GO" id="GO:0005524">
    <property type="term" value="F:ATP binding"/>
    <property type="evidence" value="ECO:0007669"/>
    <property type="project" value="InterPro"/>
</dbReference>
<evidence type="ECO:0000313" key="3">
    <source>
        <dbReference type="Proteomes" id="UP001165289"/>
    </source>
</evidence>
<organism evidence="2 3">
    <name type="scientific">Oopsacas minuta</name>
    <dbReference type="NCBI Taxonomy" id="111878"/>
    <lineage>
        <taxon>Eukaryota</taxon>
        <taxon>Metazoa</taxon>
        <taxon>Porifera</taxon>
        <taxon>Hexactinellida</taxon>
        <taxon>Hexasterophora</taxon>
        <taxon>Lyssacinosida</taxon>
        <taxon>Leucopsacidae</taxon>
        <taxon>Oopsacas</taxon>
    </lineage>
</organism>
<dbReference type="Gene3D" id="1.10.510.10">
    <property type="entry name" value="Transferase(Phosphotransferase) domain 1"/>
    <property type="match status" value="1"/>
</dbReference>
<reference evidence="2 3" key="1">
    <citation type="journal article" date="2023" name="BMC Biol.">
        <title>The compact genome of the sponge Oopsacas minuta (Hexactinellida) is lacking key metazoan core genes.</title>
        <authorList>
            <person name="Santini S."/>
            <person name="Schenkelaars Q."/>
            <person name="Jourda C."/>
            <person name="Duchesne M."/>
            <person name="Belahbib H."/>
            <person name="Rocher C."/>
            <person name="Selva M."/>
            <person name="Riesgo A."/>
            <person name="Vervoort M."/>
            <person name="Leys S.P."/>
            <person name="Kodjabachian L."/>
            <person name="Le Bivic A."/>
            <person name="Borchiellini C."/>
            <person name="Claverie J.M."/>
            <person name="Renard E."/>
        </authorList>
    </citation>
    <scope>NUCLEOTIDE SEQUENCE [LARGE SCALE GENOMIC DNA]</scope>
    <source>
        <strain evidence="2">SPO-2</strain>
    </source>
</reference>
<feature type="domain" description="Protein kinase" evidence="1">
    <location>
        <begin position="215"/>
        <end position="512"/>
    </location>
</feature>
<dbReference type="GO" id="GO:0004672">
    <property type="term" value="F:protein kinase activity"/>
    <property type="evidence" value="ECO:0007669"/>
    <property type="project" value="InterPro"/>
</dbReference>
<dbReference type="EMBL" id="JAKMXF010000327">
    <property type="protein sequence ID" value="KAI6648685.1"/>
    <property type="molecule type" value="Genomic_DNA"/>
</dbReference>
<keyword evidence="2" id="KW-0418">Kinase</keyword>
<dbReference type="Proteomes" id="UP001165289">
    <property type="component" value="Unassembled WGS sequence"/>
</dbReference>
<proteinExistence type="predicted"/>
<protein>
    <submittedName>
        <fullName evidence="2">Checkpoint kinase 1</fullName>
    </submittedName>
</protein>
<sequence length="661" mass="77328">MSSTDPSTQNYSDKWFCCVCSRPSSRHEFYQELVHYCDLLFFPNNRASMHISCYTKFLKELQSTSANASEITHSIVCNHINSTTCRLDSLQCKCRPEYKKLLKFHMVRPHPYTFCVSCSSIYEIITSHANNIKSVAHTSNYNLHSQCFVPLCKEARRELTISDPSKPFISFPCQNDTANFKYNQGCYSPNKITINSITITEDNYNYPSSSSQRNFEVIQELGSGARGVVELARTLDGEYFAIKTLNEKWYFDGVPTSNEESILSSLNHSNIIKCFGGLELKNYNGIFLEYATNGTLETHIKYHNGLTSFQTLFYLRQLSSALSYLHMKSIIHRDVKSDNVLLFNAGYTCKLTDFSEAYLFSKYTGPTRYKDPRIQDKDDIHGSPMYWAPETVFGYGQLEYSDIWSLGILTCRMLSPTLPHQEGCSQLHTLLTKYRHDDQRLAVLTMNSFFSSIKNEPCYFKNELRGKFEPKFCFIFNNLFDFMLCLDATQRKTARDVLNEILSDRTYQEEFIKDFKVFDCCDECDSLPHYFDYEKHIESEYRKKVDRNFKPPNLMNYGEKCFNEIKPLRENPGDAFTISIYIHWHYWFRFKFNFRPKFHDFLIHFLMPTIGATSHNDLHLLTYNEKYSEFDHHSSQQLDTYCFSCYYCFLSDDLLDKNKVS</sequence>
<dbReference type="PROSITE" id="PS50011">
    <property type="entry name" value="PROTEIN_KINASE_DOM"/>
    <property type="match status" value="1"/>
</dbReference>
<evidence type="ECO:0000313" key="2">
    <source>
        <dbReference type="EMBL" id="KAI6648685.1"/>
    </source>
</evidence>
<name>A0AAV7JJS4_9METZ</name>